<reference evidence="3 4" key="1">
    <citation type="submission" date="2019-03" db="EMBL/GenBank/DDBJ databases">
        <title>Genomic Encyclopedia of Type Strains, Phase IV (KMG-IV): sequencing the most valuable type-strain genomes for metagenomic binning, comparative biology and taxonomic classification.</title>
        <authorList>
            <person name="Goeker M."/>
        </authorList>
    </citation>
    <scope>NUCLEOTIDE SEQUENCE [LARGE SCALE GENOMIC DNA]</scope>
    <source>
        <strain evidence="3 4">DSM 25903</strain>
    </source>
</reference>
<keyword evidence="3" id="KW-0540">Nuclease</keyword>
<sequence length="98" mass="11066">MPFWASMLRCTDGSFHVGCTSDLDTRIGQHQGGEMDGTTARRRPVVLVWAEEFQDILDAIAAERRIKGWSRAKKEALIAGDWERIRLLGSRARRDPPA</sequence>
<organism evidence="3 4">
    <name type="scientific">Enterovirga rhinocerotis</name>
    <dbReference type="NCBI Taxonomy" id="1339210"/>
    <lineage>
        <taxon>Bacteria</taxon>
        <taxon>Pseudomonadati</taxon>
        <taxon>Pseudomonadota</taxon>
        <taxon>Alphaproteobacteria</taxon>
        <taxon>Hyphomicrobiales</taxon>
        <taxon>Methylobacteriaceae</taxon>
        <taxon>Enterovirga</taxon>
    </lineage>
</organism>
<proteinExistence type="inferred from homology"/>
<gene>
    <name evidence="3" type="ORF">EV668_1963</name>
</gene>
<dbReference type="PROSITE" id="PS50164">
    <property type="entry name" value="GIY_YIG"/>
    <property type="match status" value="1"/>
</dbReference>
<dbReference type="AlphaFoldDB" id="A0A4R7CB74"/>
<dbReference type="Proteomes" id="UP000295122">
    <property type="component" value="Unassembled WGS sequence"/>
</dbReference>
<dbReference type="Pfam" id="PF01541">
    <property type="entry name" value="GIY-YIG"/>
    <property type="match status" value="1"/>
</dbReference>
<feature type="domain" description="GIY-YIG" evidence="2">
    <location>
        <begin position="1"/>
        <end position="76"/>
    </location>
</feature>
<dbReference type="EMBL" id="SNZR01000011">
    <property type="protein sequence ID" value="TDR94675.1"/>
    <property type="molecule type" value="Genomic_DNA"/>
</dbReference>
<protein>
    <submittedName>
        <fullName evidence="3">Putative endonuclease</fullName>
    </submittedName>
</protein>
<dbReference type="OrthoDB" id="287318at2"/>
<dbReference type="InterPro" id="IPR050190">
    <property type="entry name" value="UPF0213_domain"/>
</dbReference>
<accession>A0A4R7CB74</accession>
<dbReference type="InterPro" id="IPR000305">
    <property type="entry name" value="GIY-YIG_endonuc"/>
</dbReference>
<dbReference type="SUPFAM" id="SSF82771">
    <property type="entry name" value="GIY-YIG endonuclease"/>
    <property type="match status" value="1"/>
</dbReference>
<dbReference type="PANTHER" id="PTHR34477:SF1">
    <property type="entry name" value="UPF0213 PROTEIN YHBQ"/>
    <property type="match status" value="1"/>
</dbReference>
<evidence type="ECO:0000259" key="2">
    <source>
        <dbReference type="PROSITE" id="PS50164"/>
    </source>
</evidence>
<evidence type="ECO:0000313" key="3">
    <source>
        <dbReference type="EMBL" id="TDR94675.1"/>
    </source>
</evidence>
<comment type="similarity">
    <text evidence="1">Belongs to the UPF0213 family.</text>
</comment>
<dbReference type="PANTHER" id="PTHR34477">
    <property type="entry name" value="UPF0213 PROTEIN YHBQ"/>
    <property type="match status" value="1"/>
</dbReference>
<keyword evidence="3" id="KW-0378">Hydrolase</keyword>
<dbReference type="Gene3D" id="3.40.1440.10">
    <property type="entry name" value="GIY-YIG endonuclease"/>
    <property type="match status" value="1"/>
</dbReference>
<name>A0A4R7CB74_9HYPH</name>
<keyword evidence="3" id="KW-0255">Endonuclease</keyword>
<keyword evidence="4" id="KW-1185">Reference proteome</keyword>
<dbReference type="GO" id="GO:0004519">
    <property type="term" value="F:endonuclease activity"/>
    <property type="evidence" value="ECO:0007669"/>
    <property type="project" value="UniProtKB-KW"/>
</dbReference>
<evidence type="ECO:0000313" key="4">
    <source>
        <dbReference type="Proteomes" id="UP000295122"/>
    </source>
</evidence>
<dbReference type="InterPro" id="IPR035901">
    <property type="entry name" value="GIY-YIG_endonuc_sf"/>
</dbReference>
<evidence type="ECO:0000256" key="1">
    <source>
        <dbReference type="ARBA" id="ARBA00007435"/>
    </source>
</evidence>
<comment type="caution">
    <text evidence="3">The sequence shown here is derived from an EMBL/GenBank/DDBJ whole genome shotgun (WGS) entry which is preliminary data.</text>
</comment>